<protein>
    <submittedName>
        <fullName evidence="2">RRN7 Zinc-finger of RNA-polymerase I-specific TFIIB, Rrn7</fullName>
    </submittedName>
</protein>
<keyword evidence="2" id="KW-0863">Zinc-finger</keyword>
<feature type="region of interest" description="Disordered" evidence="1">
    <location>
        <begin position="1"/>
        <end position="20"/>
    </location>
</feature>
<evidence type="ECO:0000256" key="1">
    <source>
        <dbReference type="SAM" id="MobiDB-lite"/>
    </source>
</evidence>
<accession>A0A8S5QZE4</accession>
<organism evidence="2">
    <name type="scientific">Caudovirales sp. ctNZz8</name>
    <dbReference type="NCBI Taxonomy" id="2826772"/>
    <lineage>
        <taxon>Viruses</taxon>
        <taxon>Duplodnaviria</taxon>
        <taxon>Heunggongvirae</taxon>
        <taxon>Uroviricota</taxon>
        <taxon>Caudoviricetes</taxon>
    </lineage>
</organism>
<dbReference type="EMBL" id="BK015770">
    <property type="protein sequence ID" value="DAE24193.1"/>
    <property type="molecule type" value="Genomic_DNA"/>
</dbReference>
<evidence type="ECO:0000313" key="2">
    <source>
        <dbReference type="EMBL" id="DAE24193.1"/>
    </source>
</evidence>
<dbReference type="GO" id="GO:0008270">
    <property type="term" value="F:zinc ion binding"/>
    <property type="evidence" value="ECO:0007669"/>
    <property type="project" value="UniProtKB-KW"/>
</dbReference>
<keyword evidence="2" id="KW-0479">Metal-binding</keyword>
<proteinExistence type="predicted"/>
<name>A0A8S5QZE4_9CAUD</name>
<keyword evidence="2" id="KW-0862">Zinc</keyword>
<reference evidence="2" key="1">
    <citation type="journal article" date="2021" name="Proc. Natl. Acad. Sci. U.S.A.">
        <title>A Catalog of Tens of Thousands of Viruses from Human Metagenomes Reveals Hidden Associations with Chronic Diseases.</title>
        <authorList>
            <person name="Tisza M.J."/>
            <person name="Buck C.B."/>
        </authorList>
    </citation>
    <scope>NUCLEOTIDE SEQUENCE</scope>
    <source>
        <strain evidence="2">CtNZz8</strain>
    </source>
</reference>
<sequence length="72" mass="8200">MSYDLPDHPIVQNMERTGYPDGKEPTFPICPVCGEECEEIIRDKDLNIVGCDICTKQSDAWEEPECFPGKEH</sequence>